<protein>
    <submittedName>
        <fullName evidence="1">Uncharacterized protein</fullName>
    </submittedName>
</protein>
<comment type="caution">
    <text evidence="1">The sequence shown here is derived from an EMBL/GenBank/DDBJ whole genome shotgun (WGS) entry which is preliminary data.</text>
</comment>
<dbReference type="Proteomes" id="UP001314170">
    <property type="component" value="Unassembled WGS sequence"/>
</dbReference>
<evidence type="ECO:0000313" key="1">
    <source>
        <dbReference type="EMBL" id="CAK7327259.1"/>
    </source>
</evidence>
<reference evidence="1 2" key="1">
    <citation type="submission" date="2024-01" db="EMBL/GenBank/DDBJ databases">
        <authorList>
            <person name="Waweru B."/>
        </authorList>
    </citation>
    <scope>NUCLEOTIDE SEQUENCE [LARGE SCALE GENOMIC DNA]</scope>
</reference>
<name>A0AAV1R1U2_9ROSI</name>
<dbReference type="InterPro" id="IPR008480">
    <property type="entry name" value="DUF761_pln"/>
</dbReference>
<organism evidence="1 2">
    <name type="scientific">Dovyalis caffra</name>
    <dbReference type="NCBI Taxonomy" id="77055"/>
    <lineage>
        <taxon>Eukaryota</taxon>
        <taxon>Viridiplantae</taxon>
        <taxon>Streptophyta</taxon>
        <taxon>Embryophyta</taxon>
        <taxon>Tracheophyta</taxon>
        <taxon>Spermatophyta</taxon>
        <taxon>Magnoliopsida</taxon>
        <taxon>eudicotyledons</taxon>
        <taxon>Gunneridae</taxon>
        <taxon>Pentapetalae</taxon>
        <taxon>rosids</taxon>
        <taxon>fabids</taxon>
        <taxon>Malpighiales</taxon>
        <taxon>Salicaceae</taxon>
        <taxon>Flacourtieae</taxon>
        <taxon>Dovyalis</taxon>
    </lineage>
</organism>
<evidence type="ECO:0000313" key="2">
    <source>
        <dbReference type="Proteomes" id="UP001314170"/>
    </source>
</evidence>
<accession>A0AAV1R1U2</accession>
<dbReference type="AlphaFoldDB" id="A0AAV1R1U2"/>
<dbReference type="EMBL" id="CAWUPB010000851">
    <property type="protein sequence ID" value="CAK7327259.1"/>
    <property type="molecule type" value="Genomic_DNA"/>
</dbReference>
<sequence>MSNSSLAKKLQPAKKALKRLTNALESKLHNLNFSKAVKVIKTSTNRLLAYCSRHFFLPFKKRSITKPRCTRTRQYNHLYNNKTLLHNTVSPIYIDHLYAAEPSLMPARHFHAHAETSCRGKDAIVEKVLPRKEGQSSEKSVYSIEDAWREVVARSPQLRPVDERAEEFIYKFREVIQLQKEKSILEFEERLARSA</sequence>
<gene>
    <name evidence="1" type="ORF">DCAF_LOCUS4966</name>
</gene>
<proteinExistence type="predicted"/>
<dbReference type="Pfam" id="PF05553">
    <property type="entry name" value="DUF761"/>
    <property type="match status" value="1"/>
</dbReference>
<keyword evidence="2" id="KW-1185">Reference proteome</keyword>